<evidence type="ECO:0000313" key="1">
    <source>
        <dbReference type="EMBL" id="CAI5729127.1"/>
    </source>
</evidence>
<gene>
    <name evidence="1" type="ORF">HBR001_LOCUS4486</name>
</gene>
<protein>
    <submittedName>
        <fullName evidence="1">Uncharacterized protein</fullName>
    </submittedName>
</protein>
<dbReference type="EMBL" id="CANTFL010000980">
    <property type="protein sequence ID" value="CAI5729127.1"/>
    <property type="molecule type" value="Genomic_DNA"/>
</dbReference>
<sequence>MWVDAHCAKVTSLRWGLAVKNKGCPAIWFGPELDYQPSRLECLVSPPGGDAEGMQVPELALECNLDSLLRLLPASYRTAILAPDNARDLVDICIDAGRVPIAYTGRKQRVQLCPDGSVVPKSVIDETPTDLGGEERTGSDTIEPALMVNCTALMVECTASPSRAKAAATQAKVQTQQSGGPMFDGIVELDAVVRGRCGVVWDVAHAVDRVLAGAMGDGAAETRQ</sequence>
<reference evidence="1" key="1">
    <citation type="submission" date="2022-12" db="EMBL/GenBank/DDBJ databases">
        <authorList>
            <person name="Webb A."/>
        </authorList>
    </citation>
    <scope>NUCLEOTIDE SEQUENCE</scope>
    <source>
        <strain evidence="1">Hp1</strain>
    </source>
</reference>
<evidence type="ECO:0000313" key="2">
    <source>
        <dbReference type="Proteomes" id="UP001162031"/>
    </source>
</evidence>
<dbReference type="Proteomes" id="UP001162031">
    <property type="component" value="Unassembled WGS sequence"/>
</dbReference>
<organism evidence="1 2">
    <name type="scientific">Hyaloperonospora brassicae</name>
    <name type="common">Brassica downy mildew</name>
    <name type="synonym">Peronospora brassicae</name>
    <dbReference type="NCBI Taxonomy" id="162125"/>
    <lineage>
        <taxon>Eukaryota</taxon>
        <taxon>Sar</taxon>
        <taxon>Stramenopiles</taxon>
        <taxon>Oomycota</taxon>
        <taxon>Peronosporomycetes</taxon>
        <taxon>Peronosporales</taxon>
        <taxon>Peronosporaceae</taxon>
        <taxon>Hyaloperonospora</taxon>
    </lineage>
</organism>
<keyword evidence="2" id="KW-1185">Reference proteome</keyword>
<dbReference type="AlphaFoldDB" id="A0AAV0TZY9"/>
<comment type="caution">
    <text evidence="1">The sequence shown here is derived from an EMBL/GenBank/DDBJ whole genome shotgun (WGS) entry which is preliminary data.</text>
</comment>
<accession>A0AAV0TZY9</accession>
<proteinExistence type="predicted"/>
<name>A0AAV0TZY9_HYABA</name>